<dbReference type="GO" id="GO:0005737">
    <property type="term" value="C:cytoplasm"/>
    <property type="evidence" value="ECO:0007669"/>
    <property type="project" value="TreeGrafter"/>
</dbReference>
<evidence type="ECO:0000313" key="3">
    <source>
        <dbReference type="EMBL" id="KXS10222.1"/>
    </source>
</evidence>
<keyword evidence="1" id="KW-0560">Oxidoreductase</keyword>
<dbReference type="STRING" id="1344416.A0A139A0G2"/>
<evidence type="ECO:0000256" key="1">
    <source>
        <dbReference type="ARBA" id="ARBA00023002"/>
    </source>
</evidence>
<dbReference type="InterPro" id="IPR036812">
    <property type="entry name" value="NAD(P)_OxRdtase_dom_sf"/>
</dbReference>
<organism evidence="3 4">
    <name type="scientific">Gonapodya prolifera (strain JEL478)</name>
    <name type="common">Monoblepharis prolifera</name>
    <dbReference type="NCBI Taxonomy" id="1344416"/>
    <lineage>
        <taxon>Eukaryota</taxon>
        <taxon>Fungi</taxon>
        <taxon>Fungi incertae sedis</taxon>
        <taxon>Chytridiomycota</taxon>
        <taxon>Chytridiomycota incertae sedis</taxon>
        <taxon>Monoblepharidomycetes</taxon>
        <taxon>Monoblepharidales</taxon>
        <taxon>Gonapodyaceae</taxon>
        <taxon>Gonapodya</taxon>
    </lineage>
</organism>
<dbReference type="OrthoDB" id="37537at2759"/>
<evidence type="ECO:0000313" key="4">
    <source>
        <dbReference type="Proteomes" id="UP000070544"/>
    </source>
</evidence>
<dbReference type="AlphaFoldDB" id="A0A139A0G2"/>
<dbReference type="InterPro" id="IPR050791">
    <property type="entry name" value="Aldo-Keto_reductase"/>
</dbReference>
<name>A0A139A0G2_GONPJ</name>
<dbReference type="EMBL" id="KQ965832">
    <property type="protein sequence ID" value="KXS10222.1"/>
    <property type="molecule type" value="Genomic_DNA"/>
</dbReference>
<reference evidence="3 4" key="1">
    <citation type="journal article" date="2015" name="Genome Biol. Evol.">
        <title>Phylogenomic analyses indicate that early fungi evolved digesting cell walls of algal ancestors of land plants.</title>
        <authorList>
            <person name="Chang Y."/>
            <person name="Wang S."/>
            <person name="Sekimoto S."/>
            <person name="Aerts A.L."/>
            <person name="Choi C."/>
            <person name="Clum A."/>
            <person name="LaButti K.M."/>
            <person name="Lindquist E.A."/>
            <person name="Yee Ngan C."/>
            <person name="Ohm R.A."/>
            <person name="Salamov A.A."/>
            <person name="Grigoriev I.V."/>
            <person name="Spatafora J.W."/>
            <person name="Berbee M.L."/>
        </authorList>
    </citation>
    <scope>NUCLEOTIDE SEQUENCE [LARGE SCALE GENOMIC DNA]</scope>
    <source>
        <strain evidence="3 4">JEL478</strain>
    </source>
</reference>
<proteinExistence type="predicted"/>
<accession>A0A139A0G2</accession>
<dbReference type="GO" id="GO:0016491">
    <property type="term" value="F:oxidoreductase activity"/>
    <property type="evidence" value="ECO:0007669"/>
    <property type="project" value="UniProtKB-KW"/>
</dbReference>
<dbReference type="InterPro" id="IPR023210">
    <property type="entry name" value="NADP_OxRdtase_dom"/>
</dbReference>
<gene>
    <name evidence="3" type="ORF">M427DRAFT_37597</name>
</gene>
<keyword evidence="4" id="KW-1185">Reference proteome</keyword>
<dbReference type="SUPFAM" id="SSF51430">
    <property type="entry name" value="NAD(P)-linked oxidoreductase"/>
    <property type="match status" value="1"/>
</dbReference>
<sequence length="168" mass="18368">MEALVQLKKPFALNKTAQLNLLGTAKGLGTAVVAYSLLGRGMLSGTIKFPSDFRPTDLRKYLPRFFTENFLNNLETVETIAAFARRKGCAPSQLTLAWLLKQDESVIPIPGTTSVERLKENFGALSVSLSDEESAEIRRAVEAAEIARGRYPESVMADMYADTPVLAA</sequence>
<feature type="domain" description="NADP-dependent oxidoreductase" evidence="2">
    <location>
        <begin position="14"/>
        <end position="141"/>
    </location>
</feature>
<dbReference type="Gene3D" id="3.20.20.100">
    <property type="entry name" value="NADP-dependent oxidoreductase domain"/>
    <property type="match status" value="1"/>
</dbReference>
<dbReference type="Proteomes" id="UP000070544">
    <property type="component" value="Unassembled WGS sequence"/>
</dbReference>
<protein>
    <submittedName>
        <fullName evidence="3">Aldo/keto reductase</fullName>
    </submittedName>
</protein>
<dbReference type="PANTHER" id="PTHR43625">
    <property type="entry name" value="AFLATOXIN B1 ALDEHYDE REDUCTASE"/>
    <property type="match status" value="1"/>
</dbReference>
<dbReference type="OMA" id="THYPREY"/>
<dbReference type="Pfam" id="PF00248">
    <property type="entry name" value="Aldo_ket_red"/>
    <property type="match status" value="1"/>
</dbReference>
<evidence type="ECO:0000259" key="2">
    <source>
        <dbReference type="Pfam" id="PF00248"/>
    </source>
</evidence>
<dbReference type="PANTHER" id="PTHR43625:SF40">
    <property type="entry name" value="ALDO-KETO REDUCTASE YAKC [NADP(+)]"/>
    <property type="match status" value="1"/>
</dbReference>